<dbReference type="EMBL" id="NBBJ01000002">
    <property type="protein sequence ID" value="OWK30964.1"/>
    <property type="molecule type" value="Genomic_DNA"/>
</dbReference>
<reference evidence="1 2" key="1">
    <citation type="submission" date="2017-03" db="EMBL/GenBank/DDBJ databases">
        <title>Genome sequence of Sphingomonas mucosissima DSM 17494.</title>
        <authorList>
            <person name="Poehlein A."/>
            <person name="Wuebbeler J.H."/>
            <person name="Steinbuechel A."/>
            <person name="Daniel R."/>
        </authorList>
    </citation>
    <scope>NUCLEOTIDE SEQUENCE [LARGE SCALE GENOMIC DNA]</scope>
    <source>
        <strain evidence="1 2">DSM 17494</strain>
    </source>
</reference>
<evidence type="ECO:0000313" key="1">
    <source>
        <dbReference type="EMBL" id="OWK30964.1"/>
    </source>
</evidence>
<dbReference type="Proteomes" id="UP000197783">
    <property type="component" value="Unassembled WGS sequence"/>
</dbReference>
<dbReference type="AlphaFoldDB" id="A0A245ZMK5"/>
<dbReference type="OrthoDB" id="7573067at2"/>
<proteinExistence type="predicted"/>
<dbReference type="RefSeq" id="WP_088333623.1">
    <property type="nucleotide sequence ID" value="NZ_NBBJ01000002.1"/>
</dbReference>
<comment type="caution">
    <text evidence="1">The sequence shown here is derived from an EMBL/GenBank/DDBJ whole genome shotgun (WGS) entry which is preliminary data.</text>
</comment>
<name>A0A245ZMK5_9SPHN</name>
<accession>A0A245ZMK5</accession>
<protein>
    <submittedName>
        <fullName evidence="1">Uncharacterized protein</fullName>
    </submittedName>
</protein>
<evidence type="ECO:0000313" key="2">
    <source>
        <dbReference type="Proteomes" id="UP000197783"/>
    </source>
</evidence>
<keyword evidence="2" id="KW-1185">Reference proteome</keyword>
<organism evidence="1 2">
    <name type="scientific">Sphingomonas mucosissima</name>
    <dbReference type="NCBI Taxonomy" id="370959"/>
    <lineage>
        <taxon>Bacteria</taxon>
        <taxon>Pseudomonadati</taxon>
        <taxon>Pseudomonadota</taxon>
        <taxon>Alphaproteobacteria</taxon>
        <taxon>Sphingomonadales</taxon>
        <taxon>Sphingomonadaceae</taxon>
        <taxon>Sphingomonas</taxon>
    </lineage>
</organism>
<gene>
    <name evidence="1" type="ORF">SPMU_19560</name>
</gene>
<sequence length="207" mass="20708">MSLLLACAVAACGQPATDTSANTIAAPVAANGAATAPAPAPAAGEAAALKLSGAADAASIAATLAEAKRQGMSDAKVTAAQSFRITEGGREIATVLTGEGKMPDATFAGCFVALRTGDNVELIPTLGYGDYEAQTCGGPTAVAILSSGDPVRFGMTFHSYSQDAEETVPMVVTWSRGDGSLLIDTELSTKAANSGIKTVAGMRPLVR</sequence>